<keyword evidence="2" id="KW-1277">Toxin-antitoxin system</keyword>
<dbReference type="PANTHER" id="PTHR35601">
    <property type="entry name" value="TOXIN RELE"/>
    <property type="match status" value="1"/>
</dbReference>
<dbReference type="RefSeq" id="WP_256611152.1">
    <property type="nucleotide sequence ID" value="NZ_JANIBM010000013.1"/>
</dbReference>
<evidence type="ECO:0000256" key="2">
    <source>
        <dbReference type="ARBA" id="ARBA00022649"/>
    </source>
</evidence>
<gene>
    <name evidence="3" type="ORF">NP603_12160</name>
</gene>
<comment type="caution">
    <text evidence="3">The sequence shown here is derived from an EMBL/GenBank/DDBJ whole genome shotgun (WGS) entry which is preliminary data.</text>
</comment>
<dbReference type="Pfam" id="PF05016">
    <property type="entry name" value="ParE_toxin"/>
    <property type="match status" value="1"/>
</dbReference>
<reference evidence="3 4" key="1">
    <citation type="submission" date="2022-07" db="EMBL/GenBank/DDBJ databases">
        <title>Methylomonas rivi sp. nov., Methylomonas rosea sp. nov., Methylomonas aureus sp. nov. and Methylomonas subterranea sp. nov., four novel methanotrophs isolated from a freshwater creek and the deep terrestrial subsurface.</title>
        <authorList>
            <person name="Abin C."/>
            <person name="Sankaranarayanan K."/>
            <person name="Garner C."/>
            <person name="Sindelar R."/>
            <person name="Kotary K."/>
            <person name="Garner R."/>
            <person name="Barclay S."/>
            <person name="Lawson P."/>
            <person name="Krumholz L."/>
        </authorList>
    </citation>
    <scope>NUCLEOTIDE SEQUENCE [LARGE SCALE GENOMIC DNA]</scope>
    <source>
        <strain evidence="3 4">SURF-1</strain>
    </source>
</reference>
<dbReference type="PANTHER" id="PTHR35601:SF1">
    <property type="entry name" value="TOXIN RELE"/>
    <property type="match status" value="1"/>
</dbReference>
<protein>
    <submittedName>
        <fullName evidence="3">Type II toxin-antitoxin system RelE/ParE family toxin</fullName>
    </submittedName>
</protein>
<evidence type="ECO:0000256" key="1">
    <source>
        <dbReference type="ARBA" id="ARBA00006226"/>
    </source>
</evidence>
<dbReference type="SUPFAM" id="SSF143011">
    <property type="entry name" value="RelE-like"/>
    <property type="match status" value="1"/>
</dbReference>
<dbReference type="Gene3D" id="3.30.2310.20">
    <property type="entry name" value="RelE-like"/>
    <property type="match status" value="1"/>
</dbReference>
<dbReference type="InterPro" id="IPR007712">
    <property type="entry name" value="RelE/ParE_toxin"/>
</dbReference>
<proteinExistence type="inferred from homology"/>
<dbReference type="InterPro" id="IPR035093">
    <property type="entry name" value="RelE/ParE_toxin_dom_sf"/>
</dbReference>
<keyword evidence="4" id="KW-1185">Reference proteome</keyword>
<evidence type="ECO:0000313" key="3">
    <source>
        <dbReference type="EMBL" id="MCQ8181864.1"/>
    </source>
</evidence>
<dbReference type="EMBL" id="JANIBM010000013">
    <property type="protein sequence ID" value="MCQ8181864.1"/>
    <property type="molecule type" value="Genomic_DNA"/>
</dbReference>
<organism evidence="3 4">
    <name type="scientific">Methylomonas aurea</name>
    <dbReference type="NCBI Taxonomy" id="2952224"/>
    <lineage>
        <taxon>Bacteria</taxon>
        <taxon>Pseudomonadati</taxon>
        <taxon>Pseudomonadota</taxon>
        <taxon>Gammaproteobacteria</taxon>
        <taxon>Methylococcales</taxon>
        <taxon>Methylococcaceae</taxon>
        <taxon>Methylomonas</taxon>
    </lineage>
</organism>
<comment type="similarity">
    <text evidence="1">Belongs to the RelE toxin family.</text>
</comment>
<accession>A0ABT1UJJ9</accession>
<evidence type="ECO:0000313" key="4">
    <source>
        <dbReference type="Proteomes" id="UP001524569"/>
    </source>
</evidence>
<dbReference type="NCBIfam" id="TIGR02385">
    <property type="entry name" value="RelE_StbE"/>
    <property type="match status" value="1"/>
</dbReference>
<name>A0ABT1UJJ9_9GAMM</name>
<sequence>MTYSVVFKPSAEKAFSKLPNEIQKRLYAAACDLAENPRPPGFKKLHGVDDLYRIRVGDYRMVYTIEDCQLKILVVAIGHRREIYR</sequence>
<dbReference type="Proteomes" id="UP001524569">
    <property type="component" value="Unassembled WGS sequence"/>
</dbReference>